<feature type="transmembrane region" description="Helical" evidence="5">
    <location>
        <begin position="54"/>
        <end position="75"/>
    </location>
</feature>
<evidence type="ECO:0000256" key="1">
    <source>
        <dbReference type="ARBA" id="ARBA00004141"/>
    </source>
</evidence>
<feature type="transmembrane region" description="Helical" evidence="5">
    <location>
        <begin position="171"/>
        <end position="190"/>
    </location>
</feature>
<evidence type="ECO:0000256" key="2">
    <source>
        <dbReference type="ARBA" id="ARBA00022692"/>
    </source>
</evidence>
<reference evidence="7" key="1">
    <citation type="submission" date="2022-05" db="EMBL/GenBank/DDBJ databases">
        <title>Schlegelella sp. nov., isolated from mangrove soil.</title>
        <authorList>
            <person name="Liu Y."/>
            <person name="Ge X."/>
            <person name="Liu W."/>
        </authorList>
    </citation>
    <scope>NUCLEOTIDE SEQUENCE</scope>
    <source>
        <strain evidence="7">S2-27</strain>
    </source>
</reference>
<feature type="transmembrane region" description="Helical" evidence="5">
    <location>
        <begin position="105"/>
        <end position="125"/>
    </location>
</feature>
<keyword evidence="2 5" id="KW-0812">Transmembrane</keyword>
<evidence type="ECO:0000256" key="4">
    <source>
        <dbReference type="ARBA" id="ARBA00023136"/>
    </source>
</evidence>
<dbReference type="Pfam" id="PF07690">
    <property type="entry name" value="MFS_1"/>
    <property type="match status" value="1"/>
</dbReference>
<feature type="transmembrane region" description="Helical" evidence="5">
    <location>
        <begin position="273"/>
        <end position="294"/>
    </location>
</feature>
<protein>
    <submittedName>
        <fullName evidence="7">MFS transporter</fullName>
    </submittedName>
</protein>
<keyword evidence="4 5" id="KW-0472">Membrane</keyword>
<keyword evidence="3 5" id="KW-1133">Transmembrane helix</keyword>
<comment type="caution">
    <text evidence="7">The sequence shown here is derived from an EMBL/GenBank/DDBJ whole genome shotgun (WGS) entry which is preliminary data.</text>
</comment>
<feature type="transmembrane region" description="Helical" evidence="5">
    <location>
        <begin position="300"/>
        <end position="323"/>
    </location>
</feature>
<evidence type="ECO:0000256" key="5">
    <source>
        <dbReference type="SAM" id="Phobius"/>
    </source>
</evidence>
<gene>
    <name evidence="7" type="ORF">M8A51_22155</name>
</gene>
<dbReference type="PROSITE" id="PS50850">
    <property type="entry name" value="MFS"/>
    <property type="match status" value="1"/>
</dbReference>
<feature type="transmembrane region" description="Helical" evidence="5">
    <location>
        <begin position="235"/>
        <end position="261"/>
    </location>
</feature>
<dbReference type="EMBL" id="JAMKFE010000017">
    <property type="protein sequence ID" value="MCM5682241.1"/>
    <property type="molecule type" value="Genomic_DNA"/>
</dbReference>
<feature type="transmembrane region" description="Helical" evidence="5">
    <location>
        <begin position="146"/>
        <end position="165"/>
    </location>
</feature>
<dbReference type="RefSeq" id="WP_251780716.1">
    <property type="nucleotide sequence ID" value="NZ_JAMKFE010000017.1"/>
</dbReference>
<comment type="subcellular location">
    <subcellularLocation>
        <location evidence="1">Membrane</location>
        <topology evidence="1">Multi-pass membrane protein</topology>
    </subcellularLocation>
</comment>
<sequence length="385" mass="39171">MTNPACTHLARPTAPPGWLTGAGHFLALGVLMGAWATSLPGLKRRFDYTDQELSLVLLALAAGAAVAFLSCARLMRAVGPQLTLRTTAVLAAHALLATQLVSSTVALVISAFLLGWASAAFDVAINARAVALERDLGRSVMSKLHAMFSTGGVLAALAAGALFSHGSQHPLWLAVPAALALVLSSLPAAAGASAPEPPAAPAAAPQRSRLLWRLGAAALLCLLCEGVMYDWSAVYMVQAFDASMALSVAGFGLFSAAMAFGRFTGDSLRDRHGVGRLLLAGCGLAAVGAVMAAHGGQRELALAGFVLVGLGLSNVIPIVFALAPRGCPSSPEHAIAFVSGIGFVGFLVGPPLVGLWSALFSLDTSLWLVAVASLGVAALAGRSRP</sequence>
<dbReference type="Proteomes" id="UP001165541">
    <property type="component" value="Unassembled WGS sequence"/>
</dbReference>
<evidence type="ECO:0000259" key="6">
    <source>
        <dbReference type="PROSITE" id="PS50850"/>
    </source>
</evidence>
<dbReference type="PANTHER" id="PTHR23514">
    <property type="entry name" value="BYPASS OF STOP CODON PROTEIN 6"/>
    <property type="match status" value="1"/>
</dbReference>
<dbReference type="InterPro" id="IPR020846">
    <property type="entry name" value="MFS_dom"/>
</dbReference>
<feature type="transmembrane region" description="Helical" evidence="5">
    <location>
        <begin position="210"/>
        <end position="229"/>
    </location>
</feature>
<accession>A0ABT0YU39</accession>
<feature type="transmembrane region" description="Helical" evidence="5">
    <location>
        <begin position="365"/>
        <end position="381"/>
    </location>
</feature>
<feature type="domain" description="Major facilitator superfamily (MFS) profile" evidence="6">
    <location>
        <begin position="210"/>
        <end position="385"/>
    </location>
</feature>
<evidence type="ECO:0000313" key="8">
    <source>
        <dbReference type="Proteomes" id="UP001165541"/>
    </source>
</evidence>
<dbReference type="SUPFAM" id="SSF103473">
    <property type="entry name" value="MFS general substrate transporter"/>
    <property type="match status" value="1"/>
</dbReference>
<feature type="transmembrane region" description="Helical" evidence="5">
    <location>
        <begin position="335"/>
        <end position="359"/>
    </location>
</feature>
<name>A0ABT0YU39_9BURK</name>
<feature type="transmembrane region" description="Helical" evidence="5">
    <location>
        <begin position="22"/>
        <end position="42"/>
    </location>
</feature>
<dbReference type="InterPro" id="IPR051788">
    <property type="entry name" value="MFS_Transporter"/>
</dbReference>
<evidence type="ECO:0000256" key="3">
    <source>
        <dbReference type="ARBA" id="ARBA00022989"/>
    </source>
</evidence>
<proteinExistence type="predicted"/>
<dbReference type="InterPro" id="IPR036259">
    <property type="entry name" value="MFS_trans_sf"/>
</dbReference>
<dbReference type="InterPro" id="IPR011701">
    <property type="entry name" value="MFS"/>
</dbReference>
<dbReference type="Gene3D" id="1.20.1250.20">
    <property type="entry name" value="MFS general substrate transporter like domains"/>
    <property type="match status" value="2"/>
</dbReference>
<dbReference type="PANTHER" id="PTHR23514:SF13">
    <property type="entry name" value="INNER MEMBRANE PROTEIN YBJJ"/>
    <property type="match status" value="1"/>
</dbReference>
<keyword evidence="8" id="KW-1185">Reference proteome</keyword>
<evidence type="ECO:0000313" key="7">
    <source>
        <dbReference type="EMBL" id="MCM5682241.1"/>
    </source>
</evidence>
<organism evidence="7 8">
    <name type="scientific">Caldimonas mangrovi</name>
    <dbReference type="NCBI Taxonomy" id="2944811"/>
    <lineage>
        <taxon>Bacteria</taxon>
        <taxon>Pseudomonadati</taxon>
        <taxon>Pseudomonadota</taxon>
        <taxon>Betaproteobacteria</taxon>
        <taxon>Burkholderiales</taxon>
        <taxon>Sphaerotilaceae</taxon>
        <taxon>Caldimonas</taxon>
    </lineage>
</organism>